<keyword evidence="1" id="KW-0732">Signal</keyword>
<dbReference type="GO" id="GO:0005615">
    <property type="term" value="C:extracellular space"/>
    <property type="evidence" value="ECO:0007669"/>
    <property type="project" value="TreeGrafter"/>
</dbReference>
<protein>
    <submittedName>
        <fullName evidence="3">Putative surface protein with fasciclin (FAS1) repeats</fullName>
    </submittedName>
</protein>
<dbReference type="PROSITE" id="PS50213">
    <property type="entry name" value="FAS1"/>
    <property type="match status" value="1"/>
</dbReference>
<evidence type="ECO:0000256" key="1">
    <source>
        <dbReference type="SAM" id="SignalP"/>
    </source>
</evidence>
<dbReference type="InterPro" id="IPR000782">
    <property type="entry name" value="FAS1_domain"/>
</dbReference>
<feature type="chain" id="PRO_5032434006" evidence="1">
    <location>
        <begin position="24"/>
        <end position="160"/>
    </location>
</feature>
<dbReference type="PANTHER" id="PTHR10900:SF77">
    <property type="entry name" value="FI19380P1"/>
    <property type="match status" value="1"/>
</dbReference>
<name>A0A840SXW7_9RHOB</name>
<organism evidence="3 4">
    <name type="scientific">Amaricoccus macauensis</name>
    <dbReference type="NCBI Taxonomy" id="57001"/>
    <lineage>
        <taxon>Bacteria</taxon>
        <taxon>Pseudomonadati</taxon>
        <taxon>Pseudomonadota</taxon>
        <taxon>Alphaproteobacteria</taxon>
        <taxon>Rhodobacterales</taxon>
        <taxon>Paracoccaceae</taxon>
        <taxon>Amaricoccus</taxon>
    </lineage>
</organism>
<dbReference type="Proteomes" id="UP000549457">
    <property type="component" value="Unassembled WGS sequence"/>
</dbReference>
<dbReference type="Gene3D" id="2.30.180.10">
    <property type="entry name" value="FAS1 domain"/>
    <property type="match status" value="1"/>
</dbReference>
<dbReference type="InterPro" id="IPR036378">
    <property type="entry name" value="FAS1_dom_sf"/>
</dbReference>
<evidence type="ECO:0000313" key="3">
    <source>
        <dbReference type="EMBL" id="MBB5223951.1"/>
    </source>
</evidence>
<evidence type="ECO:0000313" key="4">
    <source>
        <dbReference type="Proteomes" id="UP000549457"/>
    </source>
</evidence>
<dbReference type="Pfam" id="PF02469">
    <property type="entry name" value="Fasciclin"/>
    <property type="match status" value="1"/>
</dbReference>
<dbReference type="SMART" id="SM00554">
    <property type="entry name" value="FAS1"/>
    <property type="match status" value="1"/>
</dbReference>
<dbReference type="InterPro" id="IPR050904">
    <property type="entry name" value="Adhesion/Biosynth-related"/>
</dbReference>
<comment type="caution">
    <text evidence="3">The sequence shown here is derived from an EMBL/GenBank/DDBJ whole genome shotgun (WGS) entry which is preliminary data.</text>
</comment>
<dbReference type="EMBL" id="JACHFM010000005">
    <property type="protein sequence ID" value="MBB5223951.1"/>
    <property type="molecule type" value="Genomic_DNA"/>
</dbReference>
<dbReference type="PANTHER" id="PTHR10900">
    <property type="entry name" value="PERIOSTIN-RELATED"/>
    <property type="match status" value="1"/>
</dbReference>
<dbReference type="SUPFAM" id="SSF82153">
    <property type="entry name" value="FAS1 domain"/>
    <property type="match status" value="1"/>
</dbReference>
<gene>
    <name evidence="3" type="ORF">HNP73_003912</name>
</gene>
<sequence>MPTRRDGLKLLLALSALPLAACAGGSGGGSAASGNVLDVARAHGARSFARALAQAGLAAKLADSGPYTLFAPTDRAIAAAGLPSDPAALSKLLAYHVVPGDFTAAFLSGVDVNYTTLAGTSVNVDGTGPGLVVNGVPVTTADLGAANGVVHLIGGVLKPR</sequence>
<proteinExistence type="predicted"/>
<evidence type="ECO:0000259" key="2">
    <source>
        <dbReference type="PROSITE" id="PS50213"/>
    </source>
</evidence>
<reference evidence="3 4" key="1">
    <citation type="submission" date="2020-08" db="EMBL/GenBank/DDBJ databases">
        <title>Genomic Encyclopedia of Type Strains, Phase IV (KMG-IV): sequencing the most valuable type-strain genomes for metagenomic binning, comparative biology and taxonomic classification.</title>
        <authorList>
            <person name="Goeker M."/>
        </authorList>
    </citation>
    <scope>NUCLEOTIDE SEQUENCE [LARGE SCALE GENOMIC DNA]</scope>
    <source>
        <strain evidence="3 4">DSM 101730</strain>
    </source>
</reference>
<keyword evidence="4" id="KW-1185">Reference proteome</keyword>
<accession>A0A840SXW7</accession>
<feature type="signal peptide" evidence="1">
    <location>
        <begin position="1"/>
        <end position="23"/>
    </location>
</feature>
<feature type="domain" description="FAS1" evidence="2">
    <location>
        <begin position="32"/>
        <end position="157"/>
    </location>
</feature>
<dbReference type="AlphaFoldDB" id="A0A840SXW7"/>
<dbReference type="RefSeq" id="WP_184153933.1">
    <property type="nucleotide sequence ID" value="NZ_JACHFM010000005.1"/>
</dbReference>